<keyword evidence="3 6" id="KW-0645">Protease</keyword>
<comment type="caution">
    <text evidence="8">The sequence shown here is derived from an EMBL/GenBank/DDBJ whole genome shotgun (WGS) entry which is preliminary data.</text>
</comment>
<organism evidence="8 9">
    <name type="scientific">Talaromyces amestolkiae</name>
    <dbReference type="NCBI Taxonomy" id="1196081"/>
    <lineage>
        <taxon>Eukaryota</taxon>
        <taxon>Fungi</taxon>
        <taxon>Dikarya</taxon>
        <taxon>Ascomycota</taxon>
        <taxon>Pezizomycotina</taxon>
        <taxon>Eurotiomycetes</taxon>
        <taxon>Eurotiomycetidae</taxon>
        <taxon>Eurotiales</taxon>
        <taxon>Trichocomaceae</taxon>
        <taxon>Talaromyces</taxon>
        <taxon>Talaromyces sect. Talaromyces</taxon>
    </lineage>
</organism>
<dbReference type="RefSeq" id="XP_040732114.1">
    <property type="nucleotide sequence ID" value="XM_040875886.1"/>
</dbReference>
<dbReference type="PROSITE" id="PS00560">
    <property type="entry name" value="CARBOXYPEPT_SER_HIS"/>
    <property type="match status" value="1"/>
</dbReference>
<keyword evidence="6" id="KW-0732">Signal</keyword>
<accession>A0A364KVM3</accession>
<dbReference type="PRINTS" id="PR00724">
    <property type="entry name" value="CRBOXYPTASEC"/>
</dbReference>
<dbReference type="GeneID" id="63792826"/>
<evidence type="ECO:0000313" key="9">
    <source>
        <dbReference type="Proteomes" id="UP000249363"/>
    </source>
</evidence>
<dbReference type="GO" id="GO:0004185">
    <property type="term" value="F:serine-type carboxypeptidase activity"/>
    <property type="evidence" value="ECO:0007669"/>
    <property type="project" value="UniProtKB-UniRule"/>
</dbReference>
<dbReference type="GO" id="GO:0000324">
    <property type="term" value="C:fungal-type vacuole"/>
    <property type="evidence" value="ECO:0007669"/>
    <property type="project" value="TreeGrafter"/>
</dbReference>
<dbReference type="InterPro" id="IPR018202">
    <property type="entry name" value="Ser_caboxypep_ser_AS"/>
</dbReference>
<evidence type="ECO:0000256" key="3">
    <source>
        <dbReference type="ARBA" id="ARBA00022670"/>
    </source>
</evidence>
<keyword evidence="5" id="KW-0325">Glycoprotein</keyword>
<protein>
    <recommendedName>
        <fullName evidence="6">Carboxypeptidase</fullName>
        <ecNumber evidence="6">3.4.16.-</ecNumber>
    </recommendedName>
</protein>
<dbReference type="EC" id="3.4.16.-" evidence="6"/>
<dbReference type="InterPro" id="IPR029058">
    <property type="entry name" value="AB_hydrolase_fold"/>
</dbReference>
<dbReference type="Proteomes" id="UP000249363">
    <property type="component" value="Unassembled WGS sequence"/>
</dbReference>
<evidence type="ECO:0000256" key="2">
    <source>
        <dbReference type="ARBA" id="ARBA00022645"/>
    </source>
</evidence>
<dbReference type="PANTHER" id="PTHR11802:SF453">
    <property type="entry name" value="S1, PUTATIVE-RELATED"/>
    <property type="match status" value="1"/>
</dbReference>
<dbReference type="Pfam" id="PF00501">
    <property type="entry name" value="AMP-binding"/>
    <property type="match status" value="1"/>
</dbReference>
<feature type="signal peptide" evidence="6">
    <location>
        <begin position="1"/>
        <end position="21"/>
    </location>
</feature>
<dbReference type="Gene3D" id="3.40.50.1820">
    <property type="entry name" value="alpha/beta hydrolase"/>
    <property type="match status" value="2"/>
</dbReference>
<evidence type="ECO:0000256" key="1">
    <source>
        <dbReference type="ARBA" id="ARBA00009431"/>
    </source>
</evidence>
<proteinExistence type="inferred from homology"/>
<dbReference type="PROSITE" id="PS00131">
    <property type="entry name" value="CARBOXYPEPT_SER_SER"/>
    <property type="match status" value="1"/>
</dbReference>
<name>A0A364KVM3_TALAM</name>
<dbReference type="SUPFAM" id="SSF53474">
    <property type="entry name" value="alpha/beta-Hydrolases"/>
    <property type="match status" value="2"/>
</dbReference>
<dbReference type="AlphaFoldDB" id="A0A364KVM3"/>
<keyword evidence="9" id="KW-1185">Reference proteome</keyword>
<evidence type="ECO:0000256" key="5">
    <source>
        <dbReference type="ARBA" id="ARBA00023180"/>
    </source>
</evidence>
<dbReference type="STRING" id="1196081.A0A364KVM3"/>
<feature type="chain" id="PRO_5016486686" description="Carboxypeptidase" evidence="6">
    <location>
        <begin position="22"/>
        <end position="1198"/>
    </location>
</feature>
<dbReference type="SUPFAM" id="SSF56801">
    <property type="entry name" value="Acetyl-CoA synthetase-like"/>
    <property type="match status" value="1"/>
</dbReference>
<keyword evidence="4 6" id="KW-0378">Hydrolase</keyword>
<dbReference type="OrthoDB" id="443318at2759"/>
<dbReference type="GO" id="GO:0006508">
    <property type="term" value="P:proteolysis"/>
    <property type="evidence" value="ECO:0007669"/>
    <property type="project" value="UniProtKB-KW"/>
</dbReference>
<keyword evidence="2 6" id="KW-0121">Carboxypeptidase</keyword>
<dbReference type="InterPro" id="IPR045851">
    <property type="entry name" value="AMP-bd_C_sf"/>
</dbReference>
<gene>
    <name evidence="8" type="ORF">BHQ10_003610</name>
</gene>
<dbReference type="EMBL" id="MIKG01000005">
    <property type="protein sequence ID" value="RAO67598.1"/>
    <property type="molecule type" value="Genomic_DNA"/>
</dbReference>
<sequence>MKNVLSLVSFGFLALTSTVASAPTASASAGSATPARYCVHLQIPVHVVTTNTHYNQPRVDSNLDAIDWTVKTTTWDFNWTAQANGTKHVDEIFGINAQLCVPSRKTKKSSILQIATAGQGFDKRYFDVETNPSEYSYVDAVVAKGYSILTYDRLGTGASDKPDAYDVVQIPTDVEILAGLTKMARSGKIISSATVLNGSLVSDFIPTKIVHVGHAYGSYMGTFMLAKYGDLVDGALLTGLLFNDQLEDNGITVLTYNHAFPREVNPILFADYGSGYFILDSEETLQKLFFQKASLDPALLAYAESIKQPETVGQYATENALEIPSTAANYTGPILFFNGEFDNYVCNGDCNGVQYQNQTEYIYGNATDQFSFYLQPNTGHATGLSMNASAGYEVMLQFLDSRGLESPLFATGLACVLFPSGSTGRPKGVMTEHQAIVRLVKNFNLAESAGKPLPHMAGLSFDMSTWEVFMPLLSGGVVVWIDVMTVLDYKALSDVYARNHMRAAMFTPAFFKQREDRLDPKDVFQAKELTRGVTLNGYGPTENTGASTIYTIPDKDAFVNGVPIGTFKVALKHMICMIYNAVPRVVVGELIVAENGIQSGHIGPGIMLDGDRFDGQLEYFGRRDDQVKIRGHRVEMGEIEHTLLSHRVVRSAAVVMNGVRAEADLSAFMTLHPFQDDVAETERPSSDVASASPTEVNHQTSRTHSFILPSSHDAYPLACAAKNLNVTMIGKIIFIGNCGVRAAPASTTKDNVSSVVKNGVTYTVFEHAATGAKMEFVKNSGICETTPGVNQYSGYLSVGNNMNMWFWFFEARNNPQTAPLAAWFNGGPGCSSMIGLFQENGPCHFVNGASTPSLNEYSWNNYANMLYVDQPIGVGFSYGTDDATSTVTAAPYVWKLLQAFYAQFPEYESRDFAIFTESYGGHYGPEFAAYIQEQNSGIAAGSVSGENINLIALGVNNGWIDSTIQEKAYIDFSYNNSYQQLIDDSQRTSLLSDYNDQCLPAIQQCAQTGSNSDCQNADNVCYNTIEGPISSSGNWDVYDIREPSNDPYPPSTYSTYLSNSRVVKAIGAQTSYQECPNGPYNKFASTGDNPRSFLSTLSSVVQSGIHVLVWAGDADWICNWLGNYRVANAVDFSGHAEFSAKDLAPYTVNGTEKGMFKNVDNFSFLKVYGAGHEVPYYQPATALQVFEQILQNKSIVST</sequence>
<evidence type="ECO:0000259" key="7">
    <source>
        <dbReference type="Pfam" id="PF00501"/>
    </source>
</evidence>
<dbReference type="InterPro" id="IPR042099">
    <property type="entry name" value="ANL_N_sf"/>
</dbReference>
<evidence type="ECO:0000256" key="6">
    <source>
        <dbReference type="RuleBase" id="RU361156"/>
    </source>
</evidence>
<dbReference type="InterPro" id="IPR000873">
    <property type="entry name" value="AMP-dep_synth/lig_dom"/>
</dbReference>
<comment type="similarity">
    <text evidence="1 6">Belongs to the peptidase S10 family.</text>
</comment>
<dbReference type="InterPro" id="IPR033124">
    <property type="entry name" value="Ser_caboxypep_his_AS"/>
</dbReference>
<dbReference type="Gene3D" id="3.40.50.12780">
    <property type="entry name" value="N-terminal domain of ligase-like"/>
    <property type="match status" value="1"/>
</dbReference>
<evidence type="ECO:0000256" key="4">
    <source>
        <dbReference type="ARBA" id="ARBA00022801"/>
    </source>
</evidence>
<evidence type="ECO:0000313" key="8">
    <source>
        <dbReference type="EMBL" id="RAO67598.1"/>
    </source>
</evidence>
<dbReference type="Pfam" id="PF00450">
    <property type="entry name" value="Peptidase_S10"/>
    <property type="match status" value="1"/>
</dbReference>
<feature type="domain" description="AMP-dependent synthetase/ligase" evidence="7">
    <location>
        <begin position="411"/>
        <end position="513"/>
    </location>
</feature>
<dbReference type="Gene3D" id="1.10.287.410">
    <property type="match status" value="1"/>
</dbReference>
<dbReference type="PANTHER" id="PTHR11802">
    <property type="entry name" value="SERINE PROTEASE FAMILY S10 SERINE CARBOXYPEPTIDASE"/>
    <property type="match status" value="1"/>
</dbReference>
<reference evidence="8 9" key="1">
    <citation type="journal article" date="2017" name="Biotechnol. Biofuels">
        <title>Differential beta-glucosidase expression as a function of carbon source availability in Talaromyces amestolkiae: a genomic and proteomic approach.</title>
        <authorList>
            <person name="de Eugenio L.I."/>
            <person name="Mendez-Liter J.A."/>
            <person name="Nieto-Dominguez M."/>
            <person name="Alonso L."/>
            <person name="Gil-Munoz J."/>
            <person name="Barriuso J."/>
            <person name="Prieto A."/>
            <person name="Martinez M.J."/>
        </authorList>
    </citation>
    <scope>NUCLEOTIDE SEQUENCE [LARGE SCALE GENOMIC DNA]</scope>
    <source>
        <strain evidence="8 9">CIB</strain>
    </source>
</reference>
<dbReference type="InterPro" id="IPR001563">
    <property type="entry name" value="Peptidase_S10"/>
</dbReference>
<dbReference type="Gene3D" id="3.30.300.30">
    <property type="match status" value="1"/>
</dbReference>